<dbReference type="EMBL" id="CP054142">
    <property type="protein sequence ID" value="QTQ14814.1"/>
    <property type="molecule type" value="Genomic_DNA"/>
</dbReference>
<dbReference type="InterPro" id="IPR024932">
    <property type="entry name" value="ApbE"/>
</dbReference>
<sequence length="407" mass="44520">MRIIKKNHFTVLNNVLFAVFSAVFLFVGFSCKRVELPRAELIFGTICSINAYEDGTKAVYDELFTRLHSIDALFSTTKPSSEIEKINAAAGVTGVEVSEEVIAVLKVALAFSRITDGAFDPTIGPVVKLWGINTEYERIPEKEELDSALKLVGWKNVKIDGNTVFLPEKGMRLDLGGIVKGYAADALTHILKDRKVACAVIDLGGNVYVWGQKKDKSLWRVGIKNPNDPEGEPKIVLSLPESTVVTSGVYERYFIEDGVRYHHIINPKTGYPENNELTSVSVVCRSSIAADALSTSLFILGKEKGFQLIDRIVKNAVSADSKNSAINSASDDEPPVDFGQKTVQKKDRVSDGMGMWLFNGVSGEEYVLDVLENGLPLLPPMKDLPPLGAIFIDAEGKIFATDGFKGI</sequence>
<dbReference type="EC" id="2.7.1.180" evidence="2 10"/>
<dbReference type="PROSITE" id="PS51257">
    <property type="entry name" value="PROKAR_LIPOPROTEIN"/>
    <property type="match status" value="1"/>
</dbReference>
<keyword evidence="5 10" id="KW-0808">Transferase</keyword>
<accession>A0A975F6G7</accession>
<name>A0A975F6G7_9SPIR</name>
<comment type="similarity">
    <text evidence="10">Belongs to the ApbE family.</text>
</comment>
<protein>
    <recommendedName>
        <fullName evidence="3 10">FAD:protein FMN transferase</fullName>
        <ecNumber evidence="2 10">2.7.1.180</ecNumber>
    </recommendedName>
</protein>
<evidence type="ECO:0000256" key="5">
    <source>
        <dbReference type="ARBA" id="ARBA00022679"/>
    </source>
</evidence>
<gene>
    <name evidence="12" type="ORF">HRQ91_10250</name>
</gene>
<dbReference type="Gene3D" id="3.10.520.10">
    <property type="entry name" value="ApbE-like domains"/>
    <property type="match status" value="1"/>
</dbReference>
<evidence type="ECO:0000256" key="7">
    <source>
        <dbReference type="ARBA" id="ARBA00022827"/>
    </source>
</evidence>
<evidence type="ECO:0000256" key="6">
    <source>
        <dbReference type="ARBA" id="ARBA00022723"/>
    </source>
</evidence>
<feature type="transmembrane region" description="Helical" evidence="11">
    <location>
        <begin position="12"/>
        <end position="29"/>
    </location>
</feature>
<keyword evidence="11" id="KW-0812">Transmembrane</keyword>
<evidence type="ECO:0000256" key="10">
    <source>
        <dbReference type="RuleBase" id="RU363002"/>
    </source>
</evidence>
<keyword evidence="10" id="KW-1003">Cell membrane</keyword>
<dbReference type="Proteomes" id="UP000671908">
    <property type="component" value="Chromosome"/>
</dbReference>
<evidence type="ECO:0000256" key="9">
    <source>
        <dbReference type="ARBA" id="ARBA00048540"/>
    </source>
</evidence>
<keyword evidence="6 10" id="KW-0479">Metal-binding</keyword>
<keyword evidence="13" id="KW-1185">Reference proteome</keyword>
<keyword evidence="11" id="KW-0472">Membrane</keyword>
<keyword evidence="4 10" id="KW-0285">Flavoprotein</keyword>
<keyword evidence="10" id="KW-0997">Cell inner membrane</keyword>
<evidence type="ECO:0000313" key="12">
    <source>
        <dbReference type="EMBL" id="QTQ14814.1"/>
    </source>
</evidence>
<dbReference type="RefSeq" id="WP_210119455.1">
    <property type="nucleotide sequence ID" value="NZ_CP054142.1"/>
</dbReference>
<comment type="cofactor">
    <cofactor evidence="1 10">
        <name>Mg(2+)</name>
        <dbReference type="ChEBI" id="CHEBI:18420"/>
    </cofactor>
</comment>
<keyword evidence="8 10" id="KW-0460">Magnesium</keyword>
<dbReference type="GO" id="GO:0046872">
    <property type="term" value="F:metal ion binding"/>
    <property type="evidence" value="ECO:0007669"/>
    <property type="project" value="UniProtKB-UniRule"/>
</dbReference>
<dbReference type="AlphaFoldDB" id="A0A975F6G7"/>
<dbReference type="GO" id="GO:0016740">
    <property type="term" value="F:transferase activity"/>
    <property type="evidence" value="ECO:0007669"/>
    <property type="project" value="UniProtKB-UniRule"/>
</dbReference>
<evidence type="ECO:0000313" key="13">
    <source>
        <dbReference type="Proteomes" id="UP000671908"/>
    </source>
</evidence>
<dbReference type="SUPFAM" id="SSF143631">
    <property type="entry name" value="ApbE-like"/>
    <property type="match status" value="1"/>
</dbReference>
<evidence type="ECO:0000256" key="11">
    <source>
        <dbReference type="SAM" id="Phobius"/>
    </source>
</evidence>
<dbReference type="Pfam" id="PF02424">
    <property type="entry name" value="ApbE"/>
    <property type="match status" value="1"/>
</dbReference>
<evidence type="ECO:0000256" key="1">
    <source>
        <dbReference type="ARBA" id="ARBA00001946"/>
    </source>
</evidence>
<organism evidence="12 13">
    <name type="scientific">Treponema parvum</name>
    <dbReference type="NCBI Taxonomy" id="138851"/>
    <lineage>
        <taxon>Bacteria</taxon>
        <taxon>Pseudomonadati</taxon>
        <taxon>Spirochaetota</taxon>
        <taxon>Spirochaetia</taxon>
        <taxon>Spirochaetales</taxon>
        <taxon>Treponemataceae</taxon>
        <taxon>Treponema</taxon>
    </lineage>
</organism>
<evidence type="ECO:0000256" key="4">
    <source>
        <dbReference type="ARBA" id="ARBA00022630"/>
    </source>
</evidence>
<dbReference type="PANTHER" id="PTHR30040:SF2">
    <property type="entry name" value="FAD:PROTEIN FMN TRANSFERASE"/>
    <property type="match status" value="1"/>
</dbReference>
<dbReference type="KEGG" id="tpav:HRQ91_10250"/>
<comment type="subcellular location">
    <subcellularLocation>
        <location evidence="10">Cell inner membrane</location>
        <topology evidence="10">Lipid-anchor</topology>
        <orientation evidence="10">Periplasmic side</orientation>
    </subcellularLocation>
</comment>
<keyword evidence="7 10" id="KW-0274">FAD</keyword>
<dbReference type="GO" id="GO:0005886">
    <property type="term" value="C:plasma membrane"/>
    <property type="evidence" value="ECO:0007669"/>
    <property type="project" value="UniProtKB-SubCell"/>
</dbReference>
<reference evidence="12 13" key="1">
    <citation type="journal article" date="2021" name="Microbiol. Resour. Announc.">
        <title>Complete Genome Sequences of Three Human Oral Treponema parvum Isolates.</title>
        <authorList>
            <person name="Zeng H."/>
            <person name="Watt R.M."/>
        </authorList>
    </citation>
    <scope>NUCLEOTIDE SEQUENCE [LARGE SCALE GENOMIC DNA]</scope>
    <source>
        <strain evidence="12 13">ATCC 700770</strain>
    </source>
</reference>
<evidence type="ECO:0000256" key="2">
    <source>
        <dbReference type="ARBA" id="ARBA00011955"/>
    </source>
</evidence>
<keyword evidence="10" id="KW-0449">Lipoprotein</keyword>
<dbReference type="PANTHER" id="PTHR30040">
    <property type="entry name" value="THIAMINE BIOSYNTHESIS LIPOPROTEIN APBE"/>
    <property type="match status" value="1"/>
</dbReference>
<dbReference type="InterPro" id="IPR003374">
    <property type="entry name" value="ApbE-like_sf"/>
</dbReference>
<proteinExistence type="inferred from homology"/>
<keyword evidence="11" id="KW-1133">Transmembrane helix</keyword>
<comment type="catalytic activity">
    <reaction evidence="9 10">
        <text>L-threonyl-[protein] + FAD = FMN-L-threonyl-[protein] + AMP + H(+)</text>
        <dbReference type="Rhea" id="RHEA:36847"/>
        <dbReference type="Rhea" id="RHEA-COMP:11060"/>
        <dbReference type="Rhea" id="RHEA-COMP:11061"/>
        <dbReference type="ChEBI" id="CHEBI:15378"/>
        <dbReference type="ChEBI" id="CHEBI:30013"/>
        <dbReference type="ChEBI" id="CHEBI:57692"/>
        <dbReference type="ChEBI" id="CHEBI:74257"/>
        <dbReference type="ChEBI" id="CHEBI:456215"/>
        <dbReference type="EC" id="2.7.1.180"/>
    </reaction>
</comment>
<comment type="function">
    <text evidence="10">Flavin transferase that catalyzes the transfer of the FMN moiety of FAD and its covalent binding to the hydroxyl group of a threonine residue in a target flavoprotein.</text>
</comment>
<evidence type="ECO:0000256" key="3">
    <source>
        <dbReference type="ARBA" id="ARBA00016337"/>
    </source>
</evidence>
<evidence type="ECO:0000256" key="8">
    <source>
        <dbReference type="ARBA" id="ARBA00022842"/>
    </source>
</evidence>